<dbReference type="RefSeq" id="WP_007066817.1">
    <property type="nucleotide sequence ID" value="NZ_DS022272.1"/>
</dbReference>
<feature type="transmembrane region" description="Helical" evidence="7">
    <location>
        <begin position="297"/>
        <end position="321"/>
    </location>
</feature>
<keyword evidence="5 7" id="KW-1133">Transmembrane helix</keyword>
<sequence>MTDLADPRSDEPHRHREILSAFLKLGFTAFGGPIAHIGYFREEFVNRRRWLTDTAYADLLALCQFLPGPASSQVGFAIGLLRGGFLGALLAWTAFTLPSAIALMLFALGAGMVTEGIGAEIIGGLKIAAVAVVAHALFGMAKTLTPEPRRASIAVLAIAVLALLPGAAGQIAAIVAGGVAGILALSNDKHNEAGLPPIRIPEPIALASLGLFAVLLLMAPFLESFGPLTDFLAGIYRAGALVFGGGHVVLPLLSAETVAPGFVTRDTFLAGYGAAQAVPGPLFTFAAYLGTQAGGPIWGGLALVVLFMPGVLLLIGILPFWDSVSSSSRMRSALAGANAAVVGILAAALYDPVFTSAILGLPSFALAACLFVFLNVWNAPPILVVALAAVGGPFVL</sequence>
<evidence type="ECO:0000256" key="5">
    <source>
        <dbReference type="ARBA" id="ARBA00022989"/>
    </source>
</evidence>
<dbReference type="PIRSF" id="PIRSF004810">
    <property type="entry name" value="ChrA"/>
    <property type="match status" value="1"/>
</dbReference>
<evidence type="ECO:0000313" key="9">
    <source>
        <dbReference type="Proteomes" id="UP000004310"/>
    </source>
</evidence>
<evidence type="ECO:0000256" key="7">
    <source>
        <dbReference type="SAM" id="Phobius"/>
    </source>
</evidence>
<evidence type="ECO:0000256" key="6">
    <source>
        <dbReference type="ARBA" id="ARBA00023136"/>
    </source>
</evidence>
<feature type="transmembrane region" description="Helical" evidence="7">
    <location>
        <begin position="333"/>
        <end position="350"/>
    </location>
</feature>
<evidence type="ECO:0000313" key="8">
    <source>
        <dbReference type="EMBL" id="EAU42843.1"/>
    </source>
</evidence>
<dbReference type="NCBIfam" id="TIGR00937">
    <property type="entry name" value="2A51"/>
    <property type="match status" value="1"/>
</dbReference>
<dbReference type="InterPro" id="IPR014047">
    <property type="entry name" value="Chr_Tranpt_l_chain"/>
</dbReference>
<proteinExistence type="inferred from homology"/>
<feature type="transmembrane region" description="Helical" evidence="7">
    <location>
        <begin position="153"/>
        <end position="184"/>
    </location>
</feature>
<accession>Q0G671</accession>
<keyword evidence="6 7" id="KW-0472">Membrane</keyword>
<dbReference type="GO" id="GO:0015109">
    <property type="term" value="F:chromate transmembrane transporter activity"/>
    <property type="evidence" value="ECO:0007669"/>
    <property type="project" value="InterPro"/>
</dbReference>
<evidence type="ECO:0000256" key="1">
    <source>
        <dbReference type="ARBA" id="ARBA00004651"/>
    </source>
</evidence>
<feature type="transmembrane region" description="Helical" evidence="7">
    <location>
        <begin position="204"/>
        <end position="222"/>
    </location>
</feature>
<dbReference type="EMBL" id="AATP01000001">
    <property type="protein sequence ID" value="EAU42843.1"/>
    <property type="molecule type" value="Genomic_DNA"/>
</dbReference>
<keyword evidence="9" id="KW-1185">Reference proteome</keyword>
<gene>
    <name evidence="8" type="ORF">FP2506_08376</name>
</gene>
<dbReference type="PANTHER" id="PTHR33567">
    <property type="entry name" value="CHROMATE ION TRANSPORTER (EUROFUNG)"/>
    <property type="match status" value="1"/>
</dbReference>
<dbReference type="Pfam" id="PF02417">
    <property type="entry name" value="Chromate_transp"/>
    <property type="match status" value="2"/>
</dbReference>
<feature type="transmembrane region" description="Helical" evidence="7">
    <location>
        <begin position="234"/>
        <end position="253"/>
    </location>
</feature>
<dbReference type="Proteomes" id="UP000004310">
    <property type="component" value="Unassembled WGS sequence"/>
</dbReference>
<keyword evidence="3" id="KW-1003">Cell membrane</keyword>
<dbReference type="GO" id="GO:0005886">
    <property type="term" value="C:plasma membrane"/>
    <property type="evidence" value="ECO:0007669"/>
    <property type="project" value="UniProtKB-SubCell"/>
</dbReference>
<organism evidence="8 9">
    <name type="scientific">Fulvimarina pelagi HTCC2506</name>
    <dbReference type="NCBI Taxonomy" id="314231"/>
    <lineage>
        <taxon>Bacteria</taxon>
        <taxon>Pseudomonadati</taxon>
        <taxon>Pseudomonadota</taxon>
        <taxon>Alphaproteobacteria</taxon>
        <taxon>Hyphomicrobiales</taxon>
        <taxon>Aurantimonadaceae</taxon>
        <taxon>Fulvimarina</taxon>
    </lineage>
</organism>
<dbReference type="PANTHER" id="PTHR33567:SF3">
    <property type="entry name" value="CHROMATE ION TRANSPORTER (EUROFUNG)"/>
    <property type="match status" value="1"/>
</dbReference>
<comment type="caution">
    <text evidence="8">The sequence shown here is derived from an EMBL/GenBank/DDBJ whole genome shotgun (WGS) entry which is preliminary data.</text>
</comment>
<feature type="transmembrane region" description="Helical" evidence="7">
    <location>
        <begin position="21"/>
        <end position="39"/>
    </location>
</feature>
<evidence type="ECO:0000256" key="4">
    <source>
        <dbReference type="ARBA" id="ARBA00022692"/>
    </source>
</evidence>
<feature type="transmembrane region" description="Helical" evidence="7">
    <location>
        <begin position="88"/>
        <end position="109"/>
    </location>
</feature>
<evidence type="ECO:0000256" key="2">
    <source>
        <dbReference type="ARBA" id="ARBA00005262"/>
    </source>
</evidence>
<reference evidence="8 9" key="1">
    <citation type="journal article" date="2010" name="J. Bacteriol.">
        <title>Genome sequence of Fulvimarina pelagi HTCC2506T, a Mn(II)-oxidizing alphaproteobacterium possessing an aerobic anoxygenic photosynthetic gene cluster and Xanthorhodopsin.</title>
        <authorList>
            <person name="Kang I."/>
            <person name="Oh H.M."/>
            <person name="Lim S.I."/>
            <person name="Ferriera S."/>
            <person name="Giovannoni S.J."/>
            <person name="Cho J.C."/>
        </authorList>
    </citation>
    <scope>NUCLEOTIDE SEQUENCE [LARGE SCALE GENOMIC DNA]</scope>
    <source>
        <strain evidence="8 9">HTCC2506</strain>
    </source>
</reference>
<dbReference type="HOGENOM" id="CLU_018106_0_1_5"/>
<dbReference type="eggNOG" id="COG2059">
    <property type="taxonomic scope" value="Bacteria"/>
</dbReference>
<name>Q0G671_9HYPH</name>
<feature type="transmembrane region" description="Helical" evidence="7">
    <location>
        <begin position="121"/>
        <end position="141"/>
    </location>
</feature>
<comment type="similarity">
    <text evidence="2">Belongs to the chromate ion transporter (CHR) (TC 2.A.51) family.</text>
</comment>
<protein>
    <submittedName>
        <fullName evidence="8">Chromate transport protein</fullName>
    </submittedName>
</protein>
<evidence type="ECO:0000256" key="3">
    <source>
        <dbReference type="ARBA" id="ARBA00022475"/>
    </source>
</evidence>
<comment type="subcellular location">
    <subcellularLocation>
        <location evidence="1">Cell membrane</location>
        <topology evidence="1">Multi-pass membrane protein</topology>
    </subcellularLocation>
</comment>
<dbReference type="InterPro" id="IPR003370">
    <property type="entry name" value="Chromate_transpt"/>
</dbReference>
<dbReference type="AlphaFoldDB" id="Q0G671"/>
<keyword evidence="4 7" id="KW-0812">Transmembrane</keyword>